<name>A0A087AZF4_9BIFI</name>
<keyword evidence="5" id="KW-0521">NADP</keyword>
<evidence type="ECO:0000256" key="5">
    <source>
        <dbReference type="PIRNR" id="PIRNR005426"/>
    </source>
</evidence>
<evidence type="ECO:0000256" key="1">
    <source>
        <dbReference type="ARBA" id="ARBA00008366"/>
    </source>
</evidence>
<dbReference type="Gene3D" id="3.40.109.10">
    <property type="entry name" value="NADH Oxidase"/>
    <property type="match status" value="1"/>
</dbReference>
<comment type="similarity">
    <text evidence="1 5">Belongs to the flavin oxidoreductase frp family.</text>
</comment>
<organism evidence="7 8">
    <name type="scientific">Bifidobacterium cuniculi</name>
    <dbReference type="NCBI Taxonomy" id="1688"/>
    <lineage>
        <taxon>Bacteria</taxon>
        <taxon>Bacillati</taxon>
        <taxon>Actinomycetota</taxon>
        <taxon>Actinomycetes</taxon>
        <taxon>Bifidobacteriales</taxon>
        <taxon>Bifidobacteriaceae</taxon>
        <taxon>Bifidobacterium</taxon>
    </lineage>
</organism>
<comment type="caution">
    <text evidence="7">The sequence shown here is derived from an EMBL/GenBank/DDBJ whole genome shotgun (WGS) entry which is preliminary data.</text>
</comment>
<gene>
    <name evidence="7" type="ORF">BCUN_2015</name>
</gene>
<dbReference type="OrthoDB" id="3181400at2"/>
<protein>
    <submittedName>
        <fullName evidence="7">Nitro/flavin reductase</fullName>
        <ecNumber evidence="7">1.5.1.38</ecNumber>
    </submittedName>
</protein>
<dbReference type="InterPro" id="IPR029479">
    <property type="entry name" value="Nitroreductase"/>
</dbReference>
<dbReference type="PANTHER" id="PTHR43425">
    <property type="entry name" value="OXYGEN-INSENSITIVE NADPH NITROREDUCTASE"/>
    <property type="match status" value="1"/>
</dbReference>
<dbReference type="EMBL" id="JGYV01000005">
    <property type="protein sequence ID" value="KFI64154.1"/>
    <property type="molecule type" value="Genomic_DNA"/>
</dbReference>
<keyword evidence="2 5" id="KW-0285">Flavoprotein</keyword>
<evidence type="ECO:0000256" key="3">
    <source>
        <dbReference type="ARBA" id="ARBA00022643"/>
    </source>
</evidence>
<dbReference type="Proteomes" id="UP000029067">
    <property type="component" value="Unassembled WGS sequence"/>
</dbReference>
<reference evidence="7 8" key="1">
    <citation type="submission" date="2014-03" db="EMBL/GenBank/DDBJ databases">
        <title>Genomics of Bifidobacteria.</title>
        <authorList>
            <person name="Ventura M."/>
            <person name="Milani C."/>
            <person name="Lugli G.A."/>
        </authorList>
    </citation>
    <scope>NUCLEOTIDE SEQUENCE [LARGE SCALE GENOMIC DNA]</scope>
    <source>
        <strain evidence="7 8">LMG 10738</strain>
    </source>
</reference>
<dbReference type="AlphaFoldDB" id="A0A087AZF4"/>
<keyword evidence="4 5" id="KW-0560">Oxidoreductase</keyword>
<evidence type="ECO:0000313" key="7">
    <source>
        <dbReference type="EMBL" id="KFI64154.1"/>
    </source>
</evidence>
<sequence>MTNSTIDILNTRKSIRAFDGEALSEETLETLERAAQHAASSQYLNDWSAIRVKDPTLKQQLAAIGGQSYIATAPALYVFVLDEYRNAQIARKAGIDPASDDFMLKYGYRFSQAQNDAVLALHAMETAAEALGLGCVILGSLLNDIPQLIELLGLPEYTFPVLGLAIGKPAQDPEVKPRMPRPMQFFDDRYDTDANHLDTYLQQFDDEVCHYYDLRDVSRPVETFTKQIAQKAVQPVEGKGVAQAGAQGFDLSK</sequence>
<keyword evidence="3 5" id="KW-0288">FMN</keyword>
<dbReference type="PIRSF" id="PIRSF005426">
    <property type="entry name" value="Frp"/>
    <property type="match status" value="1"/>
</dbReference>
<feature type="domain" description="Nitroreductase" evidence="6">
    <location>
        <begin position="11"/>
        <end position="168"/>
    </location>
</feature>
<dbReference type="Pfam" id="PF00881">
    <property type="entry name" value="Nitroreductase"/>
    <property type="match status" value="1"/>
</dbReference>
<evidence type="ECO:0000256" key="4">
    <source>
        <dbReference type="ARBA" id="ARBA00023002"/>
    </source>
</evidence>
<dbReference type="STRING" id="1688.BCUN_2015"/>
<dbReference type="RefSeq" id="WP_033518668.1">
    <property type="nucleotide sequence ID" value="NZ_JGYV01000005.1"/>
</dbReference>
<evidence type="ECO:0000259" key="6">
    <source>
        <dbReference type="Pfam" id="PF00881"/>
    </source>
</evidence>
<dbReference type="eggNOG" id="COG0778">
    <property type="taxonomic scope" value="Bacteria"/>
</dbReference>
<keyword evidence="8" id="KW-1185">Reference proteome</keyword>
<dbReference type="PANTHER" id="PTHR43425:SF2">
    <property type="entry name" value="OXYGEN-INSENSITIVE NADPH NITROREDUCTASE"/>
    <property type="match status" value="1"/>
</dbReference>
<dbReference type="EC" id="1.5.1.38" evidence="7"/>
<accession>A0A087AZF4</accession>
<dbReference type="InterPro" id="IPR016446">
    <property type="entry name" value="Flavin_OxRdtase_Frp"/>
</dbReference>
<evidence type="ECO:0000256" key="2">
    <source>
        <dbReference type="ARBA" id="ARBA00022630"/>
    </source>
</evidence>
<dbReference type="GO" id="GO:0052873">
    <property type="term" value="F:FMN reductase (NADPH) activity"/>
    <property type="evidence" value="ECO:0007669"/>
    <property type="project" value="UniProtKB-EC"/>
</dbReference>
<dbReference type="SUPFAM" id="SSF55469">
    <property type="entry name" value="FMN-dependent nitroreductase-like"/>
    <property type="match status" value="1"/>
</dbReference>
<evidence type="ECO:0000313" key="8">
    <source>
        <dbReference type="Proteomes" id="UP000029067"/>
    </source>
</evidence>
<dbReference type="InterPro" id="IPR000415">
    <property type="entry name" value="Nitroreductase-like"/>
</dbReference>
<proteinExistence type="inferred from homology"/>